<protein>
    <recommendedName>
        <fullName evidence="9">Polysaccharide chain length determinant N-terminal domain-containing protein</fullName>
    </recommendedName>
</protein>
<dbReference type="AlphaFoldDB" id="A0A895XUH4"/>
<feature type="region of interest" description="Disordered" evidence="8">
    <location>
        <begin position="182"/>
        <end position="205"/>
    </location>
</feature>
<dbReference type="PANTHER" id="PTHR32309">
    <property type="entry name" value="TYROSINE-PROTEIN KINASE"/>
    <property type="match status" value="1"/>
</dbReference>
<organism evidence="10 11">
    <name type="scientific">Natronoglycomyces albus</name>
    <dbReference type="NCBI Taxonomy" id="2811108"/>
    <lineage>
        <taxon>Bacteria</taxon>
        <taxon>Bacillati</taxon>
        <taxon>Actinomycetota</taxon>
        <taxon>Actinomycetes</taxon>
        <taxon>Glycomycetales</taxon>
        <taxon>Glycomycetaceae</taxon>
        <taxon>Natronoglycomyces</taxon>
    </lineage>
</organism>
<keyword evidence="3" id="KW-1003">Cell membrane</keyword>
<dbReference type="InterPro" id="IPR027417">
    <property type="entry name" value="P-loop_NTPase"/>
</dbReference>
<dbReference type="PANTHER" id="PTHR32309:SF31">
    <property type="entry name" value="CAPSULAR EXOPOLYSACCHARIDE FAMILY"/>
    <property type="match status" value="1"/>
</dbReference>
<keyword evidence="7" id="KW-0175">Coiled coil</keyword>
<reference evidence="10" key="1">
    <citation type="submission" date="2021-02" db="EMBL/GenBank/DDBJ databases">
        <title>Natronoglycomyces albus gen. nov., sp. nov, a haloalkaliphilic actinobacterium from a soda solonchak soil.</title>
        <authorList>
            <person name="Sorokin D.Y."/>
            <person name="Khijniak T.V."/>
            <person name="Zakharycheva A.P."/>
            <person name="Boueva O.V."/>
            <person name="Ariskina E.V."/>
            <person name="Hahnke R.L."/>
            <person name="Bunk B."/>
            <person name="Sproer C."/>
            <person name="Schumann P."/>
            <person name="Evtushenko L.I."/>
            <person name="Kublanov I.V."/>
        </authorList>
    </citation>
    <scope>NUCLEOTIDE SEQUENCE</scope>
    <source>
        <strain evidence="10">DSM 106290</strain>
    </source>
</reference>
<gene>
    <name evidence="10" type="ORF">JQS30_04495</name>
</gene>
<evidence type="ECO:0000313" key="10">
    <source>
        <dbReference type="EMBL" id="QSB06176.1"/>
    </source>
</evidence>
<evidence type="ECO:0000256" key="2">
    <source>
        <dbReference type="ARBA" id="ARBA00006683"/>
    </source>
</evidence>
<evidence type="ECO:0000256" key="3">
    <source>
        <dbReference type="ARBA" id="ARBA00022475"/>
    </source>
</evidence>
<comment type="similarity">
    <text evidence="2">Belongs to the CpsC/CapA family.</text>
</comment>
<accession>A0A895XUH4</accession>
<evidence type="ECO:0000256" key="5">
    <source>
        <dbReference type="ARBA" id="ARBA00022989"/>
    </source>
</evidence>
<feature type="compositionally biased region" description="Low complexity" evidence="8">
    <location>
        <begin position="530"/>
        <end position="547"/>
    </location>
</feature>
<keyword evidence="11" id="KW-1185">Reference proteome</keyword>
<dbReference type="InterPro" id="IPR003856">
    <property type="entry name" value="LPS_length_determ_N"/>
</dbReference>
<evidence type="ECO:0000256" key="8">
    <source>
        <dbReference type="SAM" id="MobiDB-lite"/>
    </source>
</evidence>
<dbReference type="InterPro" id="IPR050445">
    <property type="entry name" value="Bact_polysacc_biosynth/exp"/>
</dbReference>
<evidence type="ECO:0000259" key="9">
    <source>
        <dbReference type="Pfam" id="PF02706"/>
    </source>
</evidence>
<dbReference type="Pfam" id="PF02706">
    <property type="entry name" value="Wzz"/>
    <property type="match status" value="1"/>
</dbReference>
<proteinExistence type="inferred from homology"/>
<dbReference type="RefSeq" id="WP_213172187.1">
    <property type="nucleotide sequence ID" value="NZ_CP070496.1"/>
</dbReference>
<comment type="subcellular location">
    <subcellularLocation>
        <location evidence="1">Cell membrane</location>
        <topology evidence="1">Multi-pass membrane protein</topology>
    </subcellularLocation>
</comment>
<keyword evidence="6" id="KW-0472">Membrane</keyword>
<feature type="coiled-coil region" evidence="7">
    <location>
        <begin position="154"/>
        <end position="181"/>
    </location>
</feature>
<evidence type="ECO:0000256" key="4">
    <source>
        <dbReference type="ARBA" id="ARBA00022692"/>
    </source>
</evidence>
<feature type="compositionally biased region" description="Basic and acidic residues" evidence="8">
    <location>
        <begin position="191"/>
        <end position="200"/>
    </location>
</feature>
<feature type="region of interest" description="Disordered" evidence="8">
    <location>
        <begin position="564"/>
        <end position="635"/>
    </location>
</feature>
<feature type="compositionally biased region" description="Low complexity" evidence="8">
    <location>
        <begin position="590"/>
        <end position="608"/>
    </location>
</feature>
<feature type="domain" description="Polysaccharide chain length determinant N-terminal" evidence="9">
    <location>
        <begin position="9"/>
        <end position="86"/>
    </location>
</feature>
<evidence type="ECO:0000256" key="1">
    <source>
        <dbReference type="ARBA" id="ARBA00004651"/>
    </source>
</evidence>
<sequence length="635" mass="65831">MKTPAAQTLTDYISILRRSWWVIVLALVLSLGTGAAYTALASPVYESQASVLVLPSNVDTSVTGARTSGGVNLDTEAQLVSSTEIAQLAAVYIAEEGVAVTSDPRALAEKVRVQVPPNTSVLEISFSAETPTAAYAGTVAFSQAYLDYRESSARSHLESEASTVSERIDELRADSDALSERLSALGPDDDNERRQLESSRDSINGQISDLTGEHAALESASAAVSTGRVISTPIQPTSPTSPNLILNLAGAATVGGLLGLTLAWTRHLFARRLWHTSDLEHKCDLPALATIPSSVKFPRREIFGAYGPGGRVMGQLRTAITSQLRGTEKVIVILGTSPGPTASILAGNLGAALARSGDQTAVVAGNPSTTVGLPELLNATEVPGLSDVWSRRVDLLDAMFEAGRQKGLAVVGPGAAASAAGPTSDLVSQTFTRLRSLNRYVLVEAPPLTCSADGQLLASHADAVIVTVQQGKDRISDIRESANSLRQIGVDLLGAVVFPNQLGAMAAQWESDPKPDQLAQVANTADDIDPASQQRPSGPSSAPGSLASLGFDAEAFDAEDAVGRGGQARYAGRATATQRPIQGGPGSSNGARPSPGGQPGSGEQPSRPEGSQTGPGSSYGGHPQGDQRSLTNDRP</sequence>
<dbReference type="GO" id="GO:0005886">
    <property type="term" value="C:plasma membrane"/>
    <property type="evidence" value="ECO:0007669"/>
    <property type="project" value="UniProtKB-SubCell"/>
</dbReference>
<feature type="compositionally biased region" description="Polar residues" evidence="8">
    <location>
        <begin position="626"/>
        <end position="635"/>
    </location>
</feature>
<dbReference type="KEGG" id="nav:JQS30_04495"/>
<evidence type="ECO:0000256" key="7">
    <source>
        <dbReference type="SAM" id="Coils"/>
    </source>
</evidence>
<dbReference type="Gene3D" id="3.40.50.300">
    <property type="entry name" value="P-loop containing nucleotide triphosphate hydrolases"/>
    <property type="match status" value="1"/>
</dbReference>
<keyword evidence="4" id="KW-0812">Transmembrane</keyword>
<keyword evidence="5" id="KW-1133">Transmembrane helix</keyword>
<dbReference type="EMBL" id="CP070496">
    <property type="protein sequence ID" value="QSB06176.1"/>
    <property type="molecule type" value="Genomic_DNA"/>
</dbReference>
<dbReference type="Proteomes" id="UP000662939">
    <property type="component" value="Chromosome"/>
</dbReference>
<name>A0A895XUH4_9ACTN</name>
<evidence type="ECO:0000313" key="11">
    <source>
        <dbReference type="Proteomes" id="UP000662939"/>
    </source>
</evidence>
<dbReference type="SUPFAM" id="SSF52540">
    <property type="entry name" value="P-loop containing nucleoside triphosphate hydrolases"/>
    <property type="match status" value="1"/>
</dbReference>
<feature type="region of interest" description="Disordered" evidence="8">
    <location>
        <begin position="528"/>
        <end position="547"/>
    </location>
</feature>
<evidence type="ECO:0000256" key="6">
    <source>
        <dbReference type="ARBA" id="ARBA00023136"/>
    </source>
</evidence>
<feature type="compositionally biased region" description="Low complexity" evidence="8">
    <location>
        <begin position="567"/>
        <end position="579"/>
    </location>
</feature>